<evidence type="ECO:0000313" key="21">
    <source>
        <dbReference type="Proteomes" id="UP000187059"/>
    </source>
</evidence>
<reference evidence="20 21" key="1">
    <citation type="submission" date="2016-04" db="EMBL/GenBank/DDBJ databases">
        <title>Deep-sea bacteria in the southern Pacific.</title>
        <authorList>
            <person name="Tang K."/>
        </authorList>
    </citation>
    <scope>NUCLEOTIDE SEQUENCE [LARGE SCALE GENOMIC DNA]</scope>
    <source>
        <strain evidence="20 21">JLT2014</strain>
    </source>
</reference>
<comment type="catalytic activity">
    <reaction evidence="18 19">
        <text>alpha-ribazole 5'-phosphate + adenosylcob(III)inamide-GDP = adenosylcob(III)alamin 5'-phosphate + GMP + H(+)</text>
        <dbReference type="Rhea" id="RHEA:23560"/>
        <dbReference type="ChEBI" id="CHEBI:15378"/>
        <dbReference type="ChEBI" id="CHEBI:57918"/>
        <dbReference type="ChEBI" id="CHEBI:58115"/>
        <dbReference type="ChEBI" id="CHEBI:60487"/>
        <dbReference type="ChEBI" id="CHEBI:60493"/>
        <dbReference type="EC" id="2.7.8.26"/>
    </reaction>
</comment>
<evidence type="ECO:0000256" key="4">
    <source>
        <dbReference type="ARBA" id="ARBA00010561"/>
    </source>
</evidence>
<evidence type="ECO:0000256" key="5">
    <source>
        <dbReference type="ARBA" id="ARBA00013200"/>
    </source>
</evidence>
<evidence type="ECO:0000256" key="3">
    <source>
        <dbReference type="ARBA" id="ARBA00004663"/>
    </source>
</evidence>
<dbReference type="GO" id="GO:0008818">
    <property type="term" value="F:cobalamin 5'-phosphate synthase activity"/>
    <property type="evidence" value="ECO:0007669"/>
    <property type="project" value="UniProtKB-UniRule"/>
</dbReference>
<comment type="subcellular location">
    <subcellularLocation>
        <location evidence="2 19">Cell membrane</location>
        <topology evidence="2 19">Multi-pass membrane protein</topology>
    </subcellularLocation>
</comment>
<evidence type="ECO:0000256" key="10">
    <source>
        <dbReference type="ARBA" id="ARBA00022692"/>
    </source>
</evidence>
<gene>
    <name evidence="19" type="primary">cobS</name>
    <name evidence="20" type="ORF">Ga0080574_TMP2073</name>
</gene>
<evidence type="ECO:0000256" key="18">
    <source>
        <dbReference type="ARBA" id="ARBA00049504"/>
    </source>
</evidence>
<comment type="cofactor">
    <cofactor evidence="1 19">
        <name>Mg(2+)</name>
        <dbReference type="ChEBI" id="CHEBI:18420"/>
    </cofactor>
</comment>
<dbReference type="GO" id="GO:0051073">
    <property type="term" value="F:adenosylcobinamide-GDP ribazoletransferase activity"/>
    <property type="evidence" value="ECO:0007669"/>
    <property type="project" value="UniProtKB-UniRule"/>
</dbReference>
<dbReference type="RefSeq" id="WP_237219352.1">
    <property type="nucleotide sequence ID" value="NZ_CP015093.1"/>
</dbReference>
<evidence type="ECO:0000256" key="19">
    <source>
        <dbReference type="HAMAP-Rule" id="MF_00719"/>
    </source>
</evidence>
<protein>
    <recommendedName>
        <fullName evidence="6 19">Adenosylcobinamide-GDP ribazoletransferase</fullName>
        <ecNumber evidence="5 19">2.7.8.26</ecNumber>
    </recommendedName>
    <alternativeName>
        <fullName evidence="16 19">Cobalamin synthase</fullName>
    </alternativeName>
    <alternativeName>
        <fullName evidence="15 19">Cobalamin-5'-phosphate synthase</fullName>
    </alternativeName>
</protein>
<dbReference type="UniPathway" id="UPA00148">
    <property type="reaction ID" value="UER00238"/>
</dbReference>
<comment type="catalytic activity">
    <reaction evidence="17 19">
        <text>alpha-ribazole + adenosylcob(III)inamide-GDP = adenosylcob(III)alamin + GMP + H(+)</text>
        <dbReference type="Rhea" id="RHEA:16049"/>
        <dbReference type="ChEBI" id="CHEBI:10329"/>
        <dbReference type="ChEBI" id="CHEBI:15378"/>
        <dbReference type="ChEBI" id="CHEBI:18408"/>
        <dbReference type="ChEBI" id="CHEBI:58115"/>
        <dbReference type="ChEBI" id="CHEBI:60487"/>
        <dbReference type="EC" id="2.7.8.26"/>
    </reaction>
</comment>
<dbReference type="KEGG" id="paby:Ga0080574_TMP2073"/>
<evidence type="ECO:0000313" key="20">
    <source>
        <dbReference type="EMBL" id="APZ52407.1"/>
    </source>
</evidence>
<dbReference type="InterPro" id="IPR003805">
    <property type="entry name" value="CobS"/>
</dbReference>
<comment type="pathway">
    <text evidence="3 19">Cofactor biosynthesis; adenosylcobalamin biosynthesis; adenosylcobalamin from cob(II)yrinate a,c-diamide: step 7/7.</text>
</comment>
<evidence type="ECO:0000256" key="14">
    <source>
        <dbReference type="ARBA" id="ARBA00025228"/>
    </source>
</evidence>
<keyword evidence="8 19" id="KW-0169">Cobalamin biosynthesis</keyword>
<keyword evidence="12 19" id="KW-1133">Transmembrane helix</keyword>
<keyword evidence="10 19" id="KW-0812">Transmembrane</keyword>
<keyword evidence="11 19" id="KW-0460">Magnesium</keyword>
<keyword evidence="13 19" id="KW-0472">Membrane</keyword>
<evidence type="ECO:0000256" key="9">
    <source>
        <dbReference type="ARBA" id="ARBA00022679"/>
    </source>
</evidence>
<feature type="transmembrane region" description="Helical" evidence="19">
    <location>
        <begin position="111"/>
        <end position="130"/>
    </location>
</feature>
<dbReference type="EMBL" id="CP015093">
    <property type="protein sequence ID" value="APZ52407.1"/>
    <property type="molecule type" value="Genomic_DNA"/>
</dbReference>
<dbReference type="GO" id="GO:0005886">
    <property type="term" value="C:plasma membrane"/>
    <property type="evidence" value="ECO:0007669"/>
    <property type="project" value="UniProtKB-SubCell"/>
</dbReference>
<feature type="transmembrane region" description="Helical" evidence="19">
    <location>
        <begin position="181"/>
        <end position="214"/>
    </location>
</feature>
<dbReference type="EC" id="2.7.8.26" evidence="5 19"/>
<evidence type="ECO:0000256" key="15">
    <source>
        <dbReference type="ARBA" id="ARBA00032605"/>
    </source>
</evidence>
<keyword evidence="7 19" id="KW-1003">Cell membrane</keyword>
<evidence type="ECO:0000256" key="6">
    <source>
        <dbReference type="ARBA" id="ARBA00015850"/>
    </source>
</evidence>
<feature type="transmembrane region" description="Helical" evidence="19">
    <location>
        <begin position="65"/>
        <end position="84"/>
    </location>
</feature>
<evidence type="ECO:0000256" key="12">
    <source>
        <dbReference type="ARBA" id="ARBA00022989"/>
    </source>
</evidence>
<evidence type="ECO:0000256" key="17">
    <source>
        <dbReference type="ARBA" id="ARBA00048623"/>
    </source>
</evidence>
<evidence type="ECO:0000256" key="8">
    <source>
        <dbReference type="ARBA" id="ARBA00022573"/>
    </source>
</evidence>
<dbReference type="NCBIfam" id="TIGR00317">
    <property type="entry name" value="cobS"/>
    <property type="match status" value="1"/>
</dbReference>
<feature type="transmembrane region" description="Helical" evidence="19">
    <location>
        <begin position="37"/>
        <end position="58"/>
    </location>
</feature>
<keyword evidence="21" id="KW-1185">Reference proteome</keyword>
<name>A0A1P8USS4_9RHOB</name>
<proteinExistence type="inferred from homology"/>
<evidence type="ECO:0000256" key="16">
    <source>
        <dbReference type="ARBA" id="ARBA00032853"/>
    </source>
</evidence>
<dbReference type="Pfam" id="PF02654">
    <property type="entry name" value="CobS"/>
    <property type="match status" value="1"/>
</dbReference>
<dbReference type="STRING" id="1250539.Ga0080574_TMP2073"/>
<comment type="function">
    <text evidence="14 19">Joins adenosylcobinamide-GDP and alpha-ribazole to generate adenosylcobalamin (Ado-cobalamin). Also synthesizes adenosylcobalamin 5'-phosphate from adenosylcobinamide-GDP and alpha-ribazole 5'-phosphate.</text>
</comment>
<dbReference type="GO" id="GO:0009236">
    <property type="term" value="P:cobalamin biosynthetic process"/>
    <property type="evidence" value="ECO:0007669"/>
    <property type="project" value="UniProtKB-UniRule"/>
</dbReference>
<comment type="similarity">
    <text evidence="4 19">Belongs to the CobS family.</text>
</comment>
<keyword evidence="9 19" id="KW-0808">Transferase</keyword>
<evidence type="ECO:0000256" key="1">
    <source>
        <dbReference type="ARBA" id="ARBA00001946"/>
    </source>
</evidence>
<evidence type="ECO:0000256" key="13">
    <source>
        <dbReference type="ARBA" id="ARBA00023136"/>
    </source>
</evidence>
<evidence type="ECO:0000256" key="2">
    <source>
        <dbReference type="ARBA" id="ARBA00004651"/>
    </source>
</evidence>
<dbReference type="HAMAP" id="MF_00719">
    <property type="entry name" value="CobS"/>
    <property type="match status" value="1"/>
</dbReference>
<dbReference type="AlphaFoldDB" id="A0A1P8USS4"/>
<organism evidence="20 21">
    <name type="scientific">Salipiger abyssi</name>
    <dbReference type="NCBI Taxonomy" id="1250539"/>
    <lineage>
        <taxon>Bacteria</taxon>
        <taxon>Pseudomonadati</taxon>
        <taxon>Pseudomonadota</taxon>
        <taxon>Alphaproteobacteria</taxon>
        <taxon>Rhodobacterales</taxon>
        <taxon>Roseobacteraceae</taxon>
        <taxon>Salipiger</taxon>
    </lineage>
</organism>
<evidence type="ECO:0000256" key="11">
    <source>
        <dbReference type="ARBA" id="ARBA00022842"/>
    </source>
</evidence>
<accession>A0A1P8USS4</accession>
<sequence>MSVARRCAEARLALMLLTRLPAGRFEGAAPEMSAARWAYPLAGLPVAVIGWAVLAGVGALGAAPLVAAFAALGAMVLATGGLHHDGLADFADGMGGRDRARRLEIMRDSRIGSYGVLALILAVGLGAASLAELPEGSKAGAALMLVAVASRLAMLVVLDTLRPARADGLGHGAAGARGRSAWLPGVALALLLCAVLGLAGVMALLAMALVAALVARRASRRLGGQTGDVLGAVQLCAETAGWVVLAAAL</sequence>
<dbReference type="PANTHER" id="PTHR34148:SF1">
    <property type="entry name" value="ADENOSYLCOBINAMIDE-GDP RIBAZOLETRANSFERASE"/>
    <property type="match status" value="1"/>
</dbReference>
<evidence type="ECO:0000256" key="7">
    <source>
        <dbReference type="ARBA" id="ARBA00022475"/>
    </source>
</evidence>
<dbReference type="PANTHER" id="PTHR34148">
    <property type="entry name" value="ADENOSYLCOBINAMIDE-GDP RIBAZOLETRANSFERASE"/>
    <property type="match status" value="1"/>
</dbReference>
<dbReference type="Proteomes" id="UP000187059">
    <property type="component" value="Chromosome"/>
</dbReference>